<keyword evidence="2" id="KW-0813">Transport</keyword>
<reference evidence="12 13" key="1">
    <citation type="submission" date="2016-10" db="EMBL/GenBank/DDBJ databases">
        <authorList>
            <person name="Cai Z."/>
        </authorList>
    </citation>
    <scope>NUCLEOTIDE SEQUENCE [LARGE SCALE GENOMIC DNA]</scope>
</reference>
<dbReference type="PANTHER" id="PTHR43528">
    <property type="entry name" value="ALPHA-KETOGLUTARATE PERMEASE"/>
    <property type="match status" value="1"/>
</dbReference>
<dbReference type="Proteomes" id="UP000256970">
    <property type="component" value="Unassembled WGS sequence"/>
</dbReference>
<evidence type="ECO:0000313" key="13">
    <source>
        <dbReference type="Proteomes" id="UP000256970"/>
    </source>
</evidence>
<keyword evidence="3" id="KW-1003">Cell membrane</keyword>
<dbReference type="PROSITE" id="PS00217">
    <property type="entry name" value="SUGAR_TRANSPORT_2"/>
    <property type="match status" value="1"/>
</dbReference>
<feature type="compositionally biased region" description="Low complexity" evidence="8">
    <location>
        <begin position="318"/>
        <end position="330"/>
    </location>
</feature>
<dbReference type="GO" id="GO:0005886">
    <property type="term" value="C:plasma membrane"/>
    <property type="evidence" value="ECO:0007669"/>
    <property type="project" value="UniProtKB-SubCell"/>
</dbReference>
<keyword evidence="5" id="KW-0769">Symport</keyword>
<evidence type="ECO:0000256" key="4">
    <source>
        <dbReference type="ARBA" id="ARBA00022692"/>
    </source>
</evidence>
<dbReference type="PROSITE" id="PS50850">
    <property type="entry name" value="MFS"/>
    <property type="match status" value="1"/>
</dbReference>
<feature type="transmembrane region" description="Helical" evidence="9">
    <location>
        <begin position="440"/>
        <end position="464"/>
    </location>
</feature>
<evidence type="ECO:0000256" key="8">
    <source>
        <dbReference type="SAM" id="MobiDB-lite"/>
    </source>
</evidence>
<feature type="transmembrane region" description="Helical" evidence="9">
    <location>
        <begin position="348"/>
        <end position="369"/>
    </location>
</feature>
<proteinExistence type="predicted"/>
<organism evidence="12 13">
    <name type="scientific">Tetradesmus obliquus</name>
    <name type="common">Green alga</name>
    <name type="synonym">Acutodesmus obliquus</name>
    <dbReference type="NCBI Taxonomy" id="3088"/>
    <lineage>
        <taxon>Eukaryota</taxon>
        <taxon>Viridiplantae</taxon>
        <taxon>Chlorophyta</taxon>
        <taxon>core chlorophytes</taxon>
        <taxon>Chlorophyceae</taxon>
        <taxon>CS clade</taxon>
        <taxon>Sphaeropleales</taxon>
        <taxon>Scenedesmaceae</taxon>
        <taxon>Tetradesmus</taxon>
    </lineage>
</organism>
<dbReference type="InterPro" id="IPR005829">
    <property type="entry name" value="Sugar_transporter_CS"/>
</dbReference>
<dbReference type="AlphaFoldDB" id="A0A383W8M4"/>
<feature type="transmembrane region" description="Helical" evidence="9">
    <location>
        <begin position="130"/>
        <end position="154"/>
    </location>
</feature>
<accession>A0A383W8M4</accession>
<dbReference type="InterPro" id="IPR036259">
    <property type="entry name" value="MFS_trans_sf"/>
</dbReference>
<dbReference type="InterPro" id="IPR051084">
    <property type="entry name" value="H+-coupled_symporters"/>
</dbReference>
<feature type="transmembrane region" description="Helical" evidence="9">
    <location>
        <begin position="414"/>
        <end position="434"/>
    </location>
</feature>
<gene>
    <name evidence="12" type="ORF">BQ4739_LOCUS13812</name>
</gene>
<feature type="domain" description="Major facilitator superfamily (MFS) profile" evidence="11">
    <location>
        <begin position="27"/>
        <end position="529"/>
    </location>
</feature>
<feature type="transmembrane region" description="Helical" evidence="9">
    <location>
        <begin position="511"/>
        <end position="532"/>
    </location>
</feature>
<dbReference type="Pfam" id="PF00083">
    <property type="entry name" value="Sugar_tr"/>
    <property type="match status" value="1"/>
</dbReference>
<sequence length="556" mass="59791">MPLSLVPAVLLLLLLLTSCCFAAAVALTAASAIGTVLEWYDYSVWTQLSPFLAKAFFPASESVVLRQLNFWLVYAVGFLFRPLGSLFFGHLCDVVGRRVSLLATLIMMGTSTVLIGCLPTYAHIGIAAPVLLAVLRLLQGLAVGGELGTAVVFMHELAPPTAKTKGGCIVFMSVNAGIVFGILVAMIVNAAVPPEYMLLWGWRIPFLLAVFTATAGVVLRWDMPESYEFLNGKTQLQQQQHPLKGRASSWEEQKQLSCGGLAGKASSAGSAAQSTEAAAAGPAADAALPDQQQQVADGSLMIGEGATESLSKQQQHYRVSSDSSSSRRGSWLGHRPINMLFRQHWREVLLMFWFETWSAANFYVFYGWLPSFLNTSLGFPLKLTLGMTLTNMSLTLSMIPIFAHLSDRGVPRMAATACILAVAAASSVPMFLAISWKSLAAAWLMQLADLTLNASIFGFIPTIGNNLFPVHVRATGFNFVHTASQSWLGGLSPLIITALQLATGNTFFTTGIYLTVAAVISLCACAGLWRWYPATNRTPPEMQQAAEGLLPAASLQ</sequence>
<dbReference type="InterPro" id="IPR020846">
    <property type="entry name" value="MFS_dom"/>
</dbReference>
<dbReference type="SUPFAM" id="SSF103473">
    <property type="entry name" value="MFS general substrate transporter"/>
    <property type="match status" value="1"/>
</dbReference>
<feature type="transmembrane region" description="Helical" evidence="9">
    <location>
        <begin position="101"/>
        <end position="124"/>
    </location>
</feature>
<evidence type="ECO:0000313" key="12">
    <source>
        <dbReference type="EMBL" id="SZX73550.1"/>
    </source>
</evidence>
<evidence type="ECO:0000256" key="3">
    <source>
        <dbReference type="ARBA" id="ARBA00022475"/>
    </source>
</evidence>
<evidence type="ECO:0000256" key="6">
    <source>
        <dbReference type="ARBA" id="ARBA00022989"/>
    </source>
</evidence>
<comment type="subcellular location">
    <subcellularLocation>
        <location evidence="1">Cell membrane</location>
        <topology evidence="1">Multi-pass membrane protein</topology>
    </subcellularLocation>
</comment>
<dbReference type="EMBL" id="FNXT01001193">
    <property type="protein sequence ID" value="SZX73550.1"/>
    <property type="molecule type" value="Genomic_DNA"/>
</dbReference>
<feature type="chain" id="PRO_5016846669" description="Major facilitator superfamily (MFS) profile domain-containing protein" evidence="10">
    <location>
        <begin position="23"/>
        <end position="556"/>
    </location>
</feature>
<keyword evidence="7 9" id="KW-0472">Membrane</keyword>
<evidence type="ECO:0000256" key="2">
    <source>
        <dbReference type="ARBA" id="ARBA00022448"/>
    </source>
</evidence>
<evidence type="ECO:0000256" key="10">
    <source>
        <dbReference type="SAM" id="SignalP"/>
    </source>
</evidence>
<evidence type="ECO:0000259" key="11">
    <source>
        <dbReference type="PROSITE" id="PS50850"/>
    </source>
</evidence>
<feature type="transmembrane region" description="Helical" evidence="9">
    <location>
        <begin position="200"/>
        <end position="219"/>
    </location>
</feature>
<evidence type="ECO:0000256" key="9">
    <source>
        <dbReference type="SAM" id="Phobius"/>
    </source>
</evidence>
<evidence type="ECO:0000256" key="5">
    <source>
        <dbReference type="ARBA" id="ARBA00022847"/>
    </source>
</evidence>
<feature type="transmembrane region" description="Helical" evidence="9">
    <location>
        <begin position="476"/>
        <end position="499"/>
    </location>
</feature>
<protein>
    <recommendedName>
        <fullName evidence="11">Major facilitator superfamily (MFS) profile domain-containing protein</fullName>
    </recommendedName>
</protein>
<feature type="signal peptide" evidence="10">
    <location>
        <begin position="1"/>
        <end position="22"/>
    </location>
</feature>
<feature type="region of interest" description="Disordered" evidence="8">
    <location>
        <begin position="309"/>
        <end position="330"/>
    </location>
</feature>
<feature type="transmembrane region" description="Helical" evidence="9">
    <location>
        <begin position="381"/>
        <end position="402"/>
    </location>
</feature>
<name>A0A383W8M4_TETOB</name>
<feature type="transmembrane region" description="Helical" evidence="9">
    <location>
        <begin position="68"/>
        <end position="89"/>
    </location>
</feature>
<keyword evidence="6 9" id="KW-1133">Transmembrane helix</keyword>
<dbReference type="PANTHER" id="PTHR43528:SF1">
    <property type="entry name" value="ALPHA-KETOGLUTARATE PERMEASE"/>
    <property type="match status" value="1"/>
</dbReference>
<evidence type="ECO:0000256" key="7">
    <source>
        <dbReference type="ARBA" id="ARBA00023136"/>
    </source>
</evidence>
<dbReference type="InterPro" id="IPR005828">
    <property type="entry name" value="MFS_sugar_transport-like"/>
</dbReference>
<keyword evidence="4 9" id="KW-0812">Transmembrane</keyword>
<keyword evidence="10" id="KW-0732">Signal</keyword>
<keyword evidence="13" id="KW-1185">Reference proteome</keyword>
<feature type="transmembrane region" description="Helical" evidence="9">
    <location>
        <begin position="166"/>
        <end position="188"/>
    </location>
</feature>
<evidence type="ECO:0000256" key="1">
    <source>
        <dbReference type="ARBA" id="ARBA00004651"/>
    </source>
</evidence>
<dbReference type="GO" id="GO:0015293">
    <property type="term" value="F:symporter activity"/>
    <property type="evidence" value="ECO:0007669"/>
    <property type="project" value="UniProtKB-KW"/>
</dbReference>
<dbReference type="Gene3D" id="1.20.1250.20">
    <property type="entry name" value="MFS general substrate transporter like domains"/>
    <property type="match status" value="1"/>
</dbReference>